<dbReference type="PANTHER" id="PTHR37162:SF10">
    <property type="entry name" value="DUF4371 DOMAIN-CONTAINING PROTEIN"/>
    <property type="match status" value="1"/>
</dbReference>
<evidence type="ECO:0000256" key="1">
    <source>
        <dbReference type="SAM" id="MobiDB-lite"/>
    </source>
</evidence>
<dbReference type="GO" id="GO:0046983">
    <property type="term" value="F:protein dimerization activity"/>
    <property type="evidence" value="ECO:0007669"/>
    <property type="project" value="InterPro"/>
</dbReference>
<sequence>MADAPEPQHAAKKQKRLCRYREEWVGKYPWITKAISDEMKAFCKVCRREFGVSYGGGADVRLHASSKIHCANTATVKTNTLVSSFFKKQDDSMYDKIAAAELTSVFHCVAHQQSYRSLDCAMKLIPKLYSDSAIAKLVSCGRTKAEALVTNVLAPLASDFSKSLESKDIFFSIATDASNKGNVKTFPISVRFWTPEQGIQTRVLDFFEQAAESADAVTDTLLNKLKEHKLSFHNVSAYSADNAARVATLKEMFAFAEVEYHALLCHVPTRWLSLLPAIDRLVNTWPAVWSYFLSLGQEECPRILFDALQGNEHGEEDQCSKLEVTLFFLQNTLKIFNCAVLSLESDSLTSIEVYALMNGLRTKLQQRNKDAFFGAKVDHILLSSDNLRVDRLKREFTTFYETAEIYLEKWFNFSETGHLFNIQCFNLKEKKEISYRQLTAAVSTLQMEDELDMDELYNENCVLQDVLRNLEINSHSVGELWAQALRSRSAFPQYAKLLSFILSIPVSNAYSERVFSIMKGAWTDVRNRCSFNLVRSEIKVKMNLVMNCAEFHKYILGKTGVLAAVKSSAKYGDMPPQPRVGRLVLDEESASCSSREAEDSECAGSAAGRASQQ</sequence>
<reference evidence="3" key="1">
    <citation type="journal article" date="2023" name="Front. Mar. Sci.">
        <title>A new Merluccius polli reference genome to investigate the effects of global change in West African waters.</title>
        <authorList>
            <person name="Mateo J.L."/>
            <person name="Blanco-Fernandez C."/>
            <person name="Garcia-Vazquez E."/>
            <person name="Machado-Schiaffino G."/>
        </authorList>
    </citation>
    <scope>NUCLEOTIDE SEQUENCE</scope>
    <source>
        <strain evidence="3">C29</strain>
        <tissue evidence="3">Fin</tissue>
    </source>
</reference>
<dbReference type="InterPro" id="IPR008906">
    <property type="entry name" value="HATC_C_dom"/>
</dbReference>
<evidence type="ECO:0000313" key="4">
    <source>
        <dbReference type="Proteomes" id="UP001174136"/>
    </source>
</evidence>
<dbReference type="Pfam" id="PF05699">
    <property type="entry name" value="Dimer_Tnp_hAT"/>
    <property type="match status" value="1"/>
</dbReference>
<feature type="domain" description="HAT C-terminal dimerisation" evidence="2">
    <location>
        <begin position="471"/>
        <end position="530"/>
    </location>
</feature>
<accession>A0AA47MDH8</accession>
<dbReference type="PANTHER" id="PTHR37162">
    <property type="entry name" value="HAT FAMILY DIMERISATION DOMAINCONTAINING PROTEIN-RELATED"/>
    <property type="match status" value="1"/>
</dbReference>
<proteinExistence type="predicted"/>
<evidence type="ECO:0000259" key="2">
    <source>
        <dbReference type="Pfam" id="PF05699"/>
    </source>
</evidence>
<organism evidence="3 4">
    <name type="scientific">Merluccius polli</name>
    <name type="common">Benguela hake</name>
    <name type="synonym">Merluccius cadenati</name>
    <dbReference type="NCBI Taxonomy" id="89951"/>
    <lineage>
        <taxon>Eukaryota</taxon>
        <taxon>Metazoa</taxon>
        <taxon>Chordata</taxon>
        <taxon>Craniata</taxon>
        <taxon>Vertebrata</taxon>
        <taxon>Euteleostomi</taxon>
        <taxon>Actinopterygii</taxon>
        <taxon>Neopterygii</taxon>
        <taxon>Teleostei</taxon>
        <taxon>Neoteleostei</taxon>
        <taxon>Acanthomorphata</taxon>
        <taxon>Zeiogadaria</taxon>
        <taxon>Gadariae</taxon>
        <taxon>Gadiformes</taxon>
        <taxon>Gadoidei</taxon>
        <taxon>Merlucciidae</taxon>
        <taxon>Merluccius</taxon>
    </lineage>
</organism>
<feature type="region of interest" description="Disordered" evidence="1">
    <location>
        <begin position="591"/>
        <end position="613"/>
    </location>
</feature>
<dbReference type="InterPro" id="IPR012337">
    <property type="entry name" value="RNaseH-like_sf"/>
</dbReference>
<evidence type="ECO:0000313" key="3">
    <source>
        <dbReference type="EMBL" id="KAK0138129.1"/>
    </source>
</evidence>
<comment type="caution">
    <text evidence="3">The sequence shown here is derived from an EMBL/GenBank/DDBJ whole genome shotgun (WGS) entry which is preliminary data.</text>
</comment>
<dbReference type="SUPFAM" id="SSF53098">
    <property type="entry name" value="Ribonuclease H-like"/>
    <property type="match status" value="1"/>
</dbReference>
<protein>
    <recommendedName>
        <fullName evidence="2">HAT C-terminal dimerisation domain-containing protein</fullName>
    </recommendedName>
</protein>
<dbReference type="Proteomes" id="UP001174136">
    <property type="component" value="Unassembled WGS sequence"/>
</dbReference>
<name>A0AA47MDH8_MERPO</name>
<keyword evidence="4" id="KW-1185">Reference proteome</keyword>
<dbReference type="EMBL" id="JAOPHQ010004835">
    <property type="protein sequence ID" value="KAK0138129.1"/>
    <property type="molecule type" value="Genomic_DNA"/>
</dbReference>
<gene>
    <name evidence="3" type="ORF">N1851_025674</name>
</gene>
<dbReference type="AlphaFoldDB" id="A0AA47MDH8"/>